<evidence type="ECO:0000313" key="4">
    <source>
        <dbReference type="RefSeq" id="XP_021839790.1"/>
    </source>
</evidence>
<keyword evidence="1" id="KW-0732">Signal</keyword>
<evidence type="ECO:0000259" key="2">
    <source>
        <dbReference type="Pfam" id="PF02221"/>
    </source>
</evidence>
<evidence type="ECO:0000256" key="1">
    <source>
        <dbReference type="SAM" id="SignalP"/>
    </source>
</evidence>
<dbReference type="GeneID" id="110779606"/>
<gene>
    <name evidence="4" type="primary">LOC110779606</name>
</gene>
<dbReference type="Pfam" id="PF02221">
    <property type="entry name" value="E1_DerP2_DerF2"/>
    <property type="match status" value="1"/>
</dbReference>
<evidence type="ECO:0000313" key="3">
    <source>
        <dbReference type="Proteomes" id="UP000813463"/>
    </source>
</evidence>
<dbReference type="KEGG" id="soe:110779606"/>
<dbReference type="SUPFAM" id="SSF81296">
    <property type="entry name" value="E set domains"/>
    <property type="match status" value="1"/>
</dbReference>
<sequence length="165" mass="19018">MDVRLLYNEASFKLKRSVLLLCFCLFFVPSIQAIRPTMEVCSSKSNFDINIQQVDTTPYTPKAGQDVDFTFRVFTWVDISEATGIMIETSLEEVQPNRTSTEISHGGPFPLCSITTCPIRRISYFTFTTRHKMRSTWGFTRLTVDLKNHDSSLWACVKMYFFVNP</sequence>
<organism evidence="3 4">
    <name type="scientific">Spinacia oleracea</name>
    <name type="common">Spinach</name>
    <dbReference type="NCBI Taxonomy" id="3562"/>
    <lineage>
        <taxon>Eukaryota</taxon>
        <taxon>Viridiplantae</taxon>
        <taxon>Streptophyta</taxon>
        <taxon>Embryophyta</taxon>
        <taxon>Tracheophyta</taxon>
        <taxon>Spermatophyta</taxon>
        <taxon>Magnoliopsida</taxon>
        <taxon>eudicotyledons</taxon>
        <taxon>Gunneridae</taxon>
        <taxon>Pentapetalae</taxon>
        <taxon>Caryophyllales</taxon>
        <taxon>Chenopodiaceae</taxon>
        <taxon>Chenopodioideae</taxon>
        <taxon>Anserineae</taxon>
        <taxon>Spinacia</taxon>
    </lineage>
</organism>
<feature type="signal peptide" evidence="1">
    <location>
        <begin position="1"/>
        <end position="33"/>
    </location>
</feature>
<proteinExistence type="predicted"/>
<dbReference type="AlphaFoldDB" id="A0A9R0JMK4"/>
<dbReference type="InterPro" id="IPR003172">
    <property type="entry name" value="ML_dom"/>
</dbReference>
<dbReference type="InterPro" id="IPR014756">
    <property type="entry name" value="Ig_E-set"/>
</dbReference>
<feature type="chain" id="PRO_5040507938" description="MD-2-related lipid-recognition domain-containing protein" evidence="1">
    <location>
        <begin position="34"/>
        <end position="165"/>
    </location>
</feature>
<dbReference type="RefSeq" id="XP_021839790.1">
    <property type="nucleotide sequence ID" value="XM_021984098.2"/>
</dbReference>
<feature type="domain" description="MD-2-related lipid-recognition" evidence="2">
    <location>
        <begin position="39"/>
        <end position="159"/>
    </location>
</feature>
<reference evidence="4" key="2">
    <citation type="submission" date="2025-08" db="UniProtKB">
        <authorList>
            <consortium name="RefSeq"/>
        </authorList>
    </citation>
    <scope>IDENTIFICATION</scope>
    <source>
        <tissue evidence="4">Leaf</tissue>
    </source>
</reference>
<protein>
    <recommendedName>
        <fullName evidence="2">MD-2-related lipid-recognition domain-containing protein</fullName>
    </recommendedName>
</protein>
<keyword evidence="3" id="KW-1185">Reference proteome</keyword>
<reference evidence="3" key="1">
    <citation type="journal article" date="2021" name="Nat. Commun.">
        <title>Genomic analyses provide insights into spinach domestication and the genetic basis of agronomic traits.</title>
        <authorList>
            <person name="Cai X."/>
            <person name="Sun X."/>
            <person name="Xu C."/>
            <person name="Sun H."/>
            <person name="Wang X."/>
            <person name="Ge C."/>
            <person name="Zhang Z."/>
            <person name="Wang Q."/>
            <person name="Fei Z."/>
            <person name="Jiao C."/>
            <person name="Wang Q."/>
        </authorList>
    </citation>
    <scope>NUCLEOTIDE SEQUENCE [LARGE SCALE GENOMIC DNA]</scope>
    <source>
        <strain evidence="3">cv. Varoflay</strain>
    </source>
</reference>
<dbReference type="Proteomes" id="UP000813463">
    <property type="component" value="Chromosome 3"/>
</dbReference>
<accession>A0A9R0JMK4</accession>
<name>A0A9R0JMK4_SPIOL</name>